<feature type="region of interest" description="Disordered" evidence="1">
    <location>
        <begin position="250"/>
        <end position="271"/>
    </location>
</feature>
<protein>
    <submittedName>
        <fullName evidence="2">Uncharacterized protein</fullName>
    </submittedName>
</protein>
<dbReference type="AlphaFoldDB" id="U6M6Y2"/>
<evidence type="ECO:0000256" key="1">
    <source>
        <dbReference type="SAM" id="MobiDB-lite"/>
    </source>
</evidence>
<feature type="region of interest" description="Disordered" evidence="1">
    <location>
        <begin position="99"/>
        <end position="166"/>
    </location>
</feature>
<feature type="region of interest" description="Disordered" evidence="1">
    <location>
        <begin position="463"/>
        <end position="568"/>
    </location>
</feature>
<dbReference type="RefSeq" id="XP_013336622.1">
    <property type="nucleotide sequence ID" value="XM_013481168.1"/>
</dbReference>
<dbReference type="EMBL" id="HG721115">
    <property type="protein sequence ID" value="CDJ59977.1"/>
    <property type="molecule type" value="Genomic_DNA"/>
</dbReference>
<feature type="region of interest" description="Disordered" evidence="1">
    <location>
        <begin position="290"/>
        <end position="314"/>
    </location>
</feature>
<feature type="compositionally biased region" description="Polar residues" evidence="1">
    <location>
        <begin position="294"/>
        <end position="310"/>
    </location>
</feature>
<organism evidence="2 3">
    <name type="scientific">Eimeria maxima</name>
    <name type="common">Coccidian parasite</name>
    <dbReference type="NCBI Taxonomy" id="5804"/>
    <lineage>
        <taxon>Eukaryota</taxon>
        <taxon>Sar</taxon>
        <taxon>Alveolata</taxon>
        <taxon>Apicomplexa</taxon>
        <taxon>Conoidasida</taxon>
        <taxon>Coccidia</taxon>
        <taxon>Eucoccidiorida</taxon>
        <taxon>Eimeriorina</taxon>
        <taxon>Eimeriidae</taxon>
        <taxon>Eimeria</taxon>
    </lineage>
</organism>
<reference evidence="2" key="1">
    <citation type="submission" date="2013-10" db="EMBL/GenBank/DDBJ databases">
        <title>Genomic analysis of the causative agents of coccidiosis in chickens.</title>
        <authorList>
            <person name="Reid A.J."/>
            <person name="Blake D."/>
            <person name="Billington K."/>
            <person name="Browne H."/>
            <person name="Dunn M."/>
            <person name="Hung S."/>
            <person name="Kawahara F."/>
            <person name="Miranda-Saavedra D."/>
            <person name="Mourier T."/>
            <person name="Nagra H."/>
            <person name="Otto T.D."/>
            <person name="Rawlings N."/>
            <person name="Sanchez A."/>
            <person name="Sanders M."/>
            <person name="Subramaniam C."/>
            <person name="Tay Y."/>
            <person name="Dear P."/>
            <person name="Doerig C."/>
            <person name="Gruber A."/>
            <person name="Parkinson J."/>
            <person name="Shirley M."/>
            <person name="Wan K.L."/>
            <person name="Berriman M."/>
            <person name="Tomley F."/>
            <person name="Pain A."/>
        </authorList>
    </citation>
    <scope>NUCLEOTIDE SEQUENCE [LARGE SCALE GENOMIC DNA]</scope>
    <source>
        <strain evidence="2">Weybridge</strain>
    </source>
</reference>
<feature type="compositionally biased region" description="Polar residues" evidence="1">
    <location>
        <begin position="262"/>
        <end position="271"/>
    </location>
</feature>
<reference evidence="2" key="2">
    <citation type="submission" date="2013-10" db="EMBL/GenBank/DDBJ databases">
        <authorList>
            <person name="Aslett M."/>
        </authorList>
    </citation>
    <scope>NUCLEOTIDE SEQUENCE [LARGE SCALE GENOMIC DNA]</scope>
    <source>
        <strain evidence="2">Weybridge</strain>
    </source>
</reference>
<keyword evidence="3" id="KW-1185">Reference proteome</keyword>
<feature type="region of interest" description="Disordered" evidence="1">
    <location>
        <begin position="832"/>
        <end position="856"/>
    </location>
</feature>
<feature type="region of interest" description="Disordered" evidence="1">
    <location>
        <begin position="181"/>
        <end position="215"/>
    </location>
</feature>
<evidence type="ECO:0000313" key="2">
    <source>
        <dbReference type="EMBL" id="CDJ59977.1"/>
    </source>
</evidence>
<dbReference type="OrthoDB" id="332184at2759"/>
<dbReference type="VEuPathDB" id="ToxoDB:EMWEY_00026490"/>
<proteinExistence type="predicted"/>
<accession>U6M6Y2</accession>
<feature type="compositionally biased region" description="Basic residues" evidence="1">
    <location>
        <begin position="532"/>
        <end position="541"/>
    </location>
</feature>
<dbReference type="Proteomes" id="UP000030763">
    <property type="component" value="Unassembled WGS sequence"/>
</dbReference>
<feature type="compositionally biased region" description="Polar residues" evidence="1">
    <location>
        <begin position="101"/>
        <end position="120"/>
    </location>
</feature>
<evidence type="ECO:0000313" key="3">
    <source>
        <dbReference type="Proteomes" id="UP000030763"/>
    </source>
</evidence>
<sequence>MRYAELVQRQPLHCGSFHTDRERTTLGPSPALCNAGTNQELAYTVLRPSLGYLVALVVFFFQNKHRKQEGNSTQTSEIQTQICVDPSVAPNVTATAAGVESTGSCSNFSPSDAASLTEGTPQCPASRDFNSDAGQRGSKSYVPYGTQAHTSSAPKANGRSSHGMQTCLADANNNSLLTEAMQDPGTESANPVAALRKSQHNCSSAVSRQPRIPLVGNRATADASAGDLLAPPDGQLQEGASSIGSELRTVSYSAPAAPEARTSGTDTPTSQSSVAAAVLQTNASREAELHWQGHQRNAASPESASSQMAKSVSPAGVVRIGGRNRRKRTKYDLAYRQMEELGPFEEEAKSVDLTKVSGNSFALEVLRNPQQYSYKAWENGFAWPVGADGRRLLLRKLRGVFWSNPEKWQRVLQENNLYRRDLFTLATVQELFKVTHLMGAEAWDFLLKCTALTQKCDALTSKDLDTGREDEPASISPRGAGRHHMSSMDACKSEDGVNSPPDKMLGTGVPSSAFLRKRVPQAVRADRDVNKRSRGRPRKVPVKIQRVASEAEDASEVSPTRHLHTGLSTPTSEAFRWLPEAESSHYAEGCRSLFHSAVGDKVENTSVQPEEDNKADGGTDLLEASISEQRRLLASFMRTAPPVVSTHDSFCLPATGKAATSAPELRLTLGGKPSNSMLMLSTHYAFMAQFMQCCMLVEVQRSLLKIAEEFKTLWPSDRDLRESSFQPESGGMDPAARACFDSLVRSSNVHMQFVQVIVEQLQNQASADSMPCASERQPTPFKLNEHFSATIQQLQIQHMRDRLMFASPEQAPAIASEVIEALRDMAVHVEQRPTAPAEGLETARRADDGGPQTRLD</sequence>
<gene>
    <name evidence="2" type="ORF">EMWEY_00026490</name>
</gene>
<dbReference type="GeneID" id="25336635"/>
<name>U6M6Y2_EIMMA</name>
<feature type="compositionally biased region" description="Polar residues" evidence="1">
    <location>
        <begin position="147"/>
        <end position="164"/>
    </location>
</feature>
<dbReference type="OMA" id="THYAFMA"/>